<dbReference type="PANTHER" id="PTHR37466:SF1">
    <property type="entry name" value="SLR1628 PROTEIN"/>
    <property type="match status" value="1"/>
</dbReference>
<organism evidence="1 2">
    <name type="scientific">Paenirhodobacter populi</name>
    <dbReference type="NCBI Taxonomy" id="2306993"/>
    <lineage>
        <taxon>Bacteria</taxon>
        <taxon>Pseudomonadati</taxon>
        <taxon>Pseudomonadota</taxon>
        <taxon>Alphaproteobacteria</taxon>
        <taxon>Rhodobacterales</taxon>
        <taxon>Rhodobacter group</taxon>
        <taxon>Paenirhodobacter</taxon>
    </lineage>
</organism>
<dbReference type="InterPro" id="IPR018714">
    <property type="entry name" value="DUF2237"/>
</dbReference>
<dbReference type="Proteomes" id="UP000284476">
    <property type="component" value="Unassembled WGS sequence"/>
</dbReference>
<dbReference type="Pfam" id="PF09996">
    <property type="entry name" value="DUF2237"/>
    <property type="match status" value="1"/>
</dbReference>
<protein>
    <submittedName>
        <fullName evidence="1">DUF2237 domain-containing protein</fullName>
    </submittedName>
</protein>
<reference evidence="1 2" key="2">
    <citation type="submission" date="2019-01" db="EMBL/GenBank/DDBJ databases">
        <authorList>
            <person name="Li Y."/>
        </authorList>
    </citation>
    <scope>NUCLEOTIDE SEQUENCE [LARGE SCALE GENOMIC DNA]</scope>
    <source>
        <strain evidence="1 2">SK2B-1</strain>
    </source>
</reference>
<dbReference type="RefSeq" id="WP_128183095.1">
    <property type="nucleotide sequence ID" value="NZ_JBHRSO010000039.1"/>
</dbReference>
<gene>
    <name evidence="1" type="ORF">D2T30_06435</name>
</gene>
<dbReference type="PANTHER" id="PTHR37466">
    <property type="entry name" value="SLR1628 PROTEIN"/>
    <property type="match status" value="1"/>
</dbReference>
<dbReference type="AlphaFoldDB" id="A0A443JPZ1"/>
<dbReference type="EMBL" id="SAUZ01000005">
    <property type="protein sequence ID" value="RWR22576.1"/>
    <property type="molecule type" value="Genomic_DNA"/>
</dbReference>
<accession>A0A443JPZ1</accession>
<evidence type="ECO:0000313" key="2">
    <source>
        <dbReference type="Proteomes" id="UP000284476"/>
    </source>
</evidence>
<proteinExistence type="predicted"/>
<name>A0A443JPZ1_9RHOB</name>
<evidence type="ECO:0000313" key="1">
    <source>
        <dbReference type="EMBL" id="RWR22576.1"/>
    </source>
</evidence>
<reference evidence="1 2" key="1">
    <citation type="submission" date="2019-01" db="EMBL/GenBank/DDBJ databases">
        <title>Sinorhodobacter populi sp. nov. isolated from the symptomatic bark tissue of Populus euramericana canker.</title>
        <authorList>
            <person name="Xu G."/>
        </authorList>
    </citation>
    <scope>NUCLEOTIDE SEQUENCE [LARGE SCALE GENOMIC DNA]</scope>
    <source>
        <strain evidence="1 2">SK2B-1</strain>
    </source>
</reference>
<sequence length="126" mass="14173">MQIDPPVNLLGGPLEPCSVAPLTGFFRDGHCNTCAQDQGLHTVCVIVDAEFLAWSKYVGNDLTTPRPEFRFPGLKSGDRWCLCASRFLEAHEEGCAPQVVFEATHRRTLEVVPIEILRLHRILWPF</sequence>
<comment type="caution">
    <text evidence="1">The sequence shown here is derived from an EMBL/GenBank/DDBJ whole genome shotgun (WGS) entry which is preliminary data.</text>
</comment>
<dbReference type="Gene3D" id="3.30.56.110">
    <property type="entry name" value="Protein of unknown function DUF2237"/>
    <property type="match status" value="1"/>
</dbReference>